<dbReference type="SUPFAM" id="SSF56601">
    <property type="entry name" value="beta-lactamase/transpeptidase-like"/>
    <property type="match status" value="1"/>
</dbReference>
<dbReference type="KEGG" id="slc:SL103_15725"/>
<evidence type="ECO:0000313" key="4">
    <source>
        <dbReference type="Proteomes" id="UP000094094"/>
    </source>
</evidence>
<organism evidence="3 4">
    <name type="scientific">Streptomyces lydicus</name>
    <dbReference type="NCBI Taxonomy" id="47763"/>
    <lineage>
        <taxon>Bacteria</taxon>
        <taxon>Bacillati</taxon>
        <taxon>Actinomycetota</taxon>
        <taxon>Actinomycetes</taxon>
        <taxon>Kitasatosporales</taxon>
        <taxon>Streptomycetaceae</taxon>
        <taxon>Streptomyces</taxon>
    </lineage>
</organism>
<evidence type="ECO:0000259" key="2">
    <source>
        <dbReference type="Pfam" id="PF00144"/>
    </source>
</evidence>
<dbReference type="InterPro" id="IPR050491">
    <property type="entry name" value="AmpC-like"/>
</dbReference>
<evidence type="ECO:0000256" key="1">
    <source>
        <dbReference type="SAM" id="MobiDB-lite"/>
    </source>
</evidence>
<dbReference type="Gene3D" id="3.40.710.10">
    <property type="entry name" value="DD-peptidase/beta-lactamase superfamily"/>
    <property type="match status" value="1"/>
</dbReference>
<dbReference type="AlphaFoldDB" id="A0A1D7VLB8"/>
<dbReference type="PANTHER" id="PTHR46825:SF15">
    <property type="entry name" value="BETA-LACTAMASE-RELATED DOMAIN-CONTAINING PROTEIN"/>
    <property type="match status" value="1"/>
</dbReference>
<feature type="region of interest" description="Disordered" evidence="1">
    <location>
        <begin position="206"/>
        <end position="226"/>
    </location>
</feature>
<proteinExistence type="predicted"/>
<name>A0A1D7VLB8_9ACTN</name>
<protein>
    <recommendedName>
        <fullName evidence="2">Beta-lactamase-related domain-containing protein</fullName>
    </recommendedName>
</protein>
<evidence type="ECO:0000313" key="3">
    <source>
        <dbReference type="EMBL" id="AOP47521.1"/>
    </source>
</evidence>
<dbReference type="PANTHER" id="PTHR46825">
    <property type="entry name" value="D-ALANYL-D-ALANINE-CARBOXYPEPTIDASE/ENDOPEPTIDASE AMPH"/>
    <property type="match status" value="1"/>
</dbReference>
<dbReference type="InterPro" id="IPR001466">
    <property type="entry name" value="Beta-lactam-related"/>
</dbReference>
<reference evidence="3 4" key="1">
    <citation type="submission" date="2016-09" db="EMBL/GenBank/DDBJ databases">
        <title>Complete genome sequencing of Streptomyces lydicus 103 and metabolic pathways analysis of antibiotic biosynthesis.</title>
        <authorList>
            <person name="Jia N."/>
            <person name="Ding M.-Z."/>
            <person name="Gao F."/>
            <person name="Yuan Y.-J."/>
        </authorList>
    </citation>
    <scope>NUCLEOTIDE SEQUENCE [LARGE SCALE GENOMIC DNA]</scope>
    <source>
        <strain evidence="3 4">103</strain>
    </source>
</reference>
<dbReference type="Pfam" id="PF00144">
    <property type="entry name" value="Beta-lactamase"/>
    <property type="match status" value="1"/>
</dbReference>
<feature type="domain" description="Beta-lactamase-related" evidence="2">
    <location>
        <begin position="34"/>
        <end position="344"/>
    </location>
</feature>
<dbReference type="EMBL" id="CP017157">
    <property type="protein sequence ID" value="AOP47521.1"/>
    <property type="molecule type" value="Genomic_DNA"/>
</dbReference>
<dbReference type="RefSeq" id="WP_069569660.1">
    <property type="nucleotide sequence ID" value="NZ_CP017157.1"/>
</dbReference>
<keyword evidence="4" id="KW-1185">Reference proteome</keyword>
<gene>
    <name evidence="3" type="ORF">SL103_15725</name>
</gene>
<accession>A0A1D7VLB8</accession>
<dbReference type="OrthoDB" id="3174977at2"/>
<dbReference type="Proteomes" id="UP000094094">
    <property type="component" value="Chromosome"/>
</dbReference>
<dbReference type="InterPro" id="IPR012338">
    <property type="entry name" value="Beta-lactam/transpept-like"/>
</dbReference>
<sequence length="482" mass="49819">MTLLPGSRQSPVAALPGTGRPAADLAGELAALRTAWRVPGAAVTVVHGDDAAVLVDGTRDPSSGAPLTARTLFPLGSLTKSLIAALLARLVEQGRTDWETGRLTDVLPHGAPRGGYTLTQLLTHSSGLPSYDMLLAGCADTAPGEAARDRLPHLVTARPPGGDRFSYSDLAYVLACHLAEEATGRPWHRLTGDLLADLGVHDPGPAGHAAHGYEPDGNGGFTDAGTPPLSGLSTAISGIRASAEDMVAVLRFHLSGHGARGRLLGGTVLEHLRTPRMPAPTTSANHPASVAADGYGYGWLVGRYHGERALVHSSSVGALRGMTVVLPGRDLAVNVFCNTGVRHSPGRAHCCFRCAVAFCLIDALSGRETGTERRLPAGEPERMAAAAPGPAADLDSLATLPGTYHHPGFGDLCIAPDASGAGAVFRYGPVAGPVRRTARGALFTTCPADPGPVALTPLDPDRVAVRMERSVPAFEFTRTAAS</sequence>